<organism evidence="2 3">
    <name type="scientific">Hondaea fermentalgiana</name>
    <dbReference type="NCBI Taxonomy" id="2315210"/>
    <lineage>
        <taxon>Eukaryota</taxon>
        <taxon>Sar</taxon>
        <taxon>Stramenopiles</taxon>
        <taxon>Bigyra</taxon>
        <taxon>Labyrinthulomycetes</taxon>
        <taxon>Thraustochytrida</taxon>
        <taxon>Thraustochytriidae</taxon>
        <taxon>Hondaea</taxon>
    </lineage>
</organism>
<feature type="domain" description="PX" evidence="1">
    <location>
        <begin position="17"/>
        <end position="147"/>
    </location>
</feature>
<dbReference type="Pfam" id="PF00787">
    <property type="entry name" value="PX"/>
    <property type="match status" value="1"/>
</dbReference>
<dbReference type="PROSITE" id="PS50195">
    <property type="entry name" value="PX"/>
    <property type="match status" value="1"/>
</dbReference>
<dbReference type="GO" id="GO:0035091">
    <property type="term" value="F:phosphatidylinositol binding"/>
    <property type="evidence" value="ECO:0007669"/>
    <property type="project" value="InterPro"/>
</dbReference>
<dbReference type="SUPFAM" id="SSF64268">
    <property type="entry name" value="PX domain"/>
    <property type="match status" value="1"/>
</dbReference>
<name>A0A2R5GTQ6_9STRA</name>
<evidence type="ECO:0000313" key="3">
    <source>
        <dbReference type="Proteomes" id="UP000241890"/>
    </source>
</evidence>
<reference evidence="2 3" key="1">
    <citation type="submission" date="2017-12" db="EMBL/GenBank/DDBJ databases">
        <title>Sequencing, de novo assembly and annotation of complete genome of a new Thraustochytrid species, strain FCC1311.</title>
        <authorList>
            <person name="Sedici K."/>
            <person name="Godart F."/>
            <person name="Aiese Cigliano R."/>
            <person name="Sanseverino W."/>
            <person name="Barakat M."/>
            <person name="Ortet P."/>
            <person name="Marechal E."/>
            <person name="Cagnac O."/>
            <person name="Amato A."/>
        </authorList>
    </citation>
    <scope>NUCLEOTIDE SEQUENCE [LARGE SCALE GENOMIC DNA]</scope>
</reference>
<dbReference type="AlphaFoldDB" id="A0A2R5GTQ6"/>
<dbReference type="InParanoid" id="A0A2R5GTQ6"/>
<dbReference type="OrthoDB" id="76516at2759"/>
<dbReference type="Proteomes" id="UP000241890">
    <property type="component" value="Unassembled WGS sequence"/>
</dbReference>
<protein>
    <recommendedName>
        <fullName evidence="1">PX domain-containing protein</fullName>
    </recommendedName>
</protein>
<dbReference type="InterPro" id="IPR036871">
    <property type="entry name" value="PX_dom_sf"/>
</dbReference>
<dbReference type="SMART" id="SM00312">
    <property type="entry name" value="PX"/>
    <property type="match status" value="1"/>
</dbReference>
<evidence type="ECO:0000259" key="1">
    <source>
        <dbReference type="PROSITE" id="PS50195"/>
    </source>
</evidence>
<dbReference type="CDD" id="cd06093">
    <property type="entry name" value="PX_domain"/>
    <property type="match status" value="1"/>
</dbReference>
<dbReference type="InterPro" id="IPR001683">
    <property type="entry name" value="PX_dom"/>
</dbReference>
<dbReference type="EMBL" id="BEYU01000144">
    <property type="protein sequence ID" value="GBG33138.1"/>
    <property type="molecule type" value="Genomic_DNA"/>
</dbReference>
<keyword evidence="3" id="KW-1185">Reference proteome</keyword>
<evidence type="ECO:0000313" key="2">
    <source>
        <dbReference type="EMBL" id="GBG33138.1"/>
    </source>
</evidence>
<accession>A0A2R5GTQ6</accession>
<comment type="caution">
    <text evidence="2">The sequence shown here is derived from an EMBL/GenBank/DDBJ whole genome shotgun (WGS) entry which is preliminary data.</text>
</comment>
<proteinExistence type="predicted"/>
<sequence length="147" mass="16970">MPEDAVFFTPKQWSRRFGRNFFTVRCVGHEVATGGFVEYVLEVERGDGDVTEGGAQTQQAASAIQGSQQWTRKHRYNEFLELRGELKKRGLLCEDACEFPPKGWPWNRNDENFLLTRQGALEGWLFEQLKSKDVLQLDLTRKFLGLI</sequence>
<dbReference type="Gene3D" id="3.30.1520.10">
    <property type="entry name" value="Phox-like domain"/>
    <property type="match status" value="1"/>
</dbReference>
<gene>
    <name evidence="2" type="ORF">FCC1311_093622</name>
</gene>